<dbReference type="OrthoDB" id="9772100at2"/>
<dbReference type="CDD" id="cd00130">
    <property type="entry name" value="PAS"/>
    <property type="match status" value="1"/>
</dbReference>
<evidence type="ECO:0000256" key="3">
    <source>
        <dbReference type="ARBA" id="ARBA00022553"/>
    </source>
</evidence>
<keyword evidence="3" id="KW-0597">Phosphoprotein</keyword>
<dbReference type="SUPFAM" id="SSF55785">
    <property type="entry name" value="PYP-like sensor domain (PAS domain)"/>
    <property type="match status" value="1"/>
</dbReference>
<keyword evidence="4" id="KW-0808">Transferase</keyword>
<keyword evidence="7" id="KW-0067">ATP-binding</keyword>
<dbReference type="PROSITE" id="PS50109">
    <property type="entry name" value="HIS_KIN"/>
    <property type="match status" value="1"/>
</dbReference>
<keyword evidence="12" id="KW-1185">Reference proteome</keyword>
<dbReference type="InterPro" id="IPR003594">
    <property type="entry name" value="HATPase_dom"/>
</dbReference>
<comment type="catalytic activity">
    <reaction evidence="1">
        <text>ATP + protein L-histidine = ADP + protein N-phospho-L-histidine.</text>
        <dbReference type="EC" id="2.7.13.3"/>
    </reaction>
</comment>
<sequence length="463" mass="51840">MASQIIPHHSLTEQVPDAQQLSPAMADDAWIEVIQRMDAIYADLVNSQVALEEKNSELEQTQQFIESVLSSMHDVLVVTDINGNIQRANLALEKLTGKNSQQLCNKPLNILFPESAITQVDEFPEKIRSGNLVDCEIDMLNANKKSVPMAVICKAHYDNEGRLLGSVLTGRPLYEIRKAYRELKETHEALKATQQQLIQSEKMASLGRLVAGVAHELNNPISFVFGNMYALQNYEVRFSKYLKAVHKNISIEERDKLRAELKIDRILDDVKPLLEGSLEGSTRVKTIVQELRRFSTPKLNTLERFDLVDLIKSSIHWVTHSARTKPKLITELPETLEITANEGYIHQILINLLQNALDALEECSNPTLEITLIEKKNEVDIICRDNGKGISDKHLLSIFDPFFTTKPVGKGTGLGLYISYGLATEQCNGSLKVDNHPDGGAMFTLSLPLNHEPLSTTTHTTNV</sequence>
<keyword evidence="8" id="KW-0902">Two-component regulatory system</keyword>
<evidence type="ECO:0000256" key="4">
    <source>
        <dbReference type="ARBA" id="ARBA00022679"/>
    </source>
</evidence>
<evidence type="ECO:0000256" key="7">
    <source>
        <dbReference type="ARBA" id="ARBA00022840"/>
    </source>
</evidence>
<evidence type="ECO:0000256" key="5">
    <source>
        <dbReference type="ARBA" id="ARBA00022741"/>
    </source>
</evidence>
<dbReference type="SUPFAM" id="SSF47384">
    <property type="entry name" value="Homodimeric domain of signal transducing histidine kinase"/>
    <property type="match status" value="1"/>
</dbReference>
<dbReference type="CDD" id="cd00082">
    <property type="entry name" value="HisKA"/>
    <property type="match status" value="1"/>
</dbReference>
<comment type="caution">
    <text evidence="11">The sequence shown here is derived from an EMBL/GenBank/DDBJ whole genome shotgun (WGS) entry which is preliminary data.</text>
</comment>
<dbReference type="GO" id="GO:0005524">
    <property type="term" value="F:ATP binding"/>
    <property type="evidence" value="ECO:0007669"/>
    <property type="project" value="UniProtKB-KW"/>
</dbReference>
<dbReference type="InterPro" id="IPR035965">
    <property type="entry name" value="PAS-like_dom_sf"/>
</dbReference>
<evidence type="ECO:0000256" key="6">
    <source>
        <dbReference type="ARBA" id="ARBA00022777"/>
    </source>
</evidence>
<organism evidence="11 12">
    <name type="scientific">Cocleimonas flava</name>
    <dbReference type="NCBI Taxonomy" id="634765"/>
    <lineage>
        <taxon>Bacteria</taxon>
        <taxon>Pseudomonadati</taxon>
        <taxon>Pseudomonadota</taxon>
        <taxon>Gammaproteobacteria</taxon>
        <taxon>Thiotrichales</taxon>
        <taxon>Thiotrichaceae</taxon>
        <taxon>Cocleimonas</taxon>
    </lineage>
</organism>
<keyword evidence="5" id="KW-0547">Nucleotide-binding</keyword>
<protein>
    <recommendedName>
        <fullName evidence="2">histidine kinase</fullName>
        <ecNumber evidence="2">2.7.13.3</ecNumber>
    </recommendedName>
</protein>
<dbReference type="InterPro" id="IPR003661">
    <property type="entry name" value="HisK_dim/P_dom"/>
</dbReference>
<reference evidence="11 12" key="1">
    <citation type="submission" date="2019-03" db="EMBL/GenBank/DDBJ databases">
        <title>Genomic Encyclopedia of Type Strains, Phase IV (KMG-IV): sequencing the most valuable type-strain genomes for metagenomic binning, comparative biology and taxonomic classification.</title>
        <authorList>
            <person name="Goeker M."/>
        </authorList>
    </citation>
    <scope>NUCLEOTIDE SEQUENCE [LARGE SCALE GENOMIC DNA]</scope>
    <source>
        <strain evidence="11 12">DSM 24830</strain>
    </source>
</reference>
<dbReference type="SMART" id="SM00091">
    <property type="entry name" value="PAS"/>
    <property type="match status" value="1"/>
</dbReference>
<gene>
    <name evidence="11" type="ORF">EV695_0240</name>
</gene>
<dbReference type="InterPro" id="IPR036890">
    <property type="entry name" value="HATPase_C_sf"/>
</dbReference>
<dbReference type="Pfam" id="PF00989">
    <property type="entry name" value="PAS"/>
    <property type="match status" value="1"/>
</dbReference>
<feature type="domain" description="Histidine kinase" evidence="9">
    <location>
        <begin position="212"/>
        <end position="451"/>
    </location>
</feature>
<dbReference type="Gene3D" id="3.30.565.10">
    <property type="entry name" value="Histidine kinase-like ATPase, C-terminal domain"/>
    <property type="match status" value="1"/>
</dbReference>
<proteinExistence type="predicted"/>
<dbReference type="InterPro" id="IPR000014">
    <property type="entry name" value="PAS"/>
</dbReference>
<evidence type="ECO:0000259" key="10">
    <source>
        <dbReference type="PROSITE" id="PS50112"/>
    </source>
</evidence>
<dbReference type="Gene3D" id="1.10.287.130">
    <property type="match status" value="1"/>
</dbReference>
<dbReference type="InterPro" id="IPR013767">
    <property type="entry name" value="PAS_fold"/>
</dbReference>
<dbReference type="GO" id="GO:0006355">
    <property type="term" value="P:regulation of DNA-templated transcription"/>
    <property type="evidence" value="ECO:0007669"/>
    <property type="project" value="InterPro"/>
</dbReference>
<dbReference type="Proteomes" id="UP000294887">
    <property type="component" value="Unassembled WGS sequence"/>
</dbReference>
<dbReference type="Gene3D" id="3.30.450.20">
    <property type="entry name" value="PAS domain"/>
    <property type="match status" value="1"/>
</dbReference>
<dbReference type="PRINTS" id="PR00344">
    <property type="entry name" value="BCTRLSENSOR"/>
</dbReference>
<dbReference type="InterPro" id="IPR036097">
    <property type="entry name" value="HisK_dim/P_sf"/>
</dbReference>
<evidence type="ECO:0000256" key="1">
    <source>
        <dbReference type="ARBA" id="ARBA00000085"/>
    </source>
</evidence>
<dbReference type="RefSeq" id="WP_131904093.1">
    <property type="nucleotide sequence ID" value="NZ_BAAAFU010000008.1"/>
</dbReference>
<dbReference type="SMART" id="SM00387">
    <property type="entry name" value="HATPase_c"/>
    <property type="match status" value="1"/>
</dbReference>
<dbReference type="SUPFAM" id="SSF55874">
    <property type="entry name" value="ATPase domain of HSP90 chaperone/DNA topoisomerase II/histidine kinase"/>
    <property type="match status" value="1"/>
</dbReference>
<dbReference type="Pfam" id="PF02518">
    <property type="entry name" value="HATPase_c"/>
    <property type="match status" value="1"/>
</dbReference>
<dbReference type="EMBL" id="SMFQ01000002">
    <property type="protein sequence ID" value="TCJ88396.1"/>
    <property type="molecule type" value="Genomic_DNA"/>
</dbReference>
<name>A0A4R1F2K4_9GAMM</name>
<dbReference type="AlphaFoldDB" id="A0A4R1F2K4"/>
<dbReference type="InterPro" id="IPR005467">
    <property type="entry name" value="His_kinase_dom"/>
</dbReference>
<feature type="domain" description="PAS" evidence="10">
    <location>
        <begin position="61"/>
        <end position="130"/>
    </location>
</feature>
<evidence type="ECO:0000313" key="12">
    <source>
        <dbReference type="Proteomes" id="UP000294887"/>
    </source>
</evidence>
<evidence type="ECO:0000256" key="2">
    <source>
        <dbReference type="ARBA" id="ARBA00012438"/>
    </source>
</evidence>
<evidence type="ECO:0000259" key="9">
    <source>
        <dbReference type="PROSITE" id="PS50109"/>
    </source>
</evidence>
<dbReference type="PANTHER" id="PTHR43065:SF42">
    <property type="entry name" value="TWO-COMPONENT SENSOR PPRA"/>
    <property type="match status" value="1"/>
</dbReference>
<dbReference type="GO" id="GO:0000155">
    <property type="term" value="F:phosphorelay sensor kinase activity"/>
    <property type="evidence" value="ECO:0007669"/>
    <property type="project" value="InterPro"/>
</dbReference>
<dbReference type="PROSITE" id="PS50112">
    <property type="entry name" value="PAS"/>
    <property type="match status" value="1"/>
</dbReference>
<accession>A0A4R1F2K4</accession>
<dbReference type="NCBIfam" id="TIGR00229">
    <property type="entry name" value="sensory_box"/>
    <property type="match status" value="1"/>
</dbReference>
<keyword evidence="6 11" id="KW-0418">Kinase</keyword>
<dbReference type="EC" id="2.7.13.3" evidence="2"/>
<evidence type="ECO:0000313" key="11">
    <source>
        <dbReference type="EMBL" id="TCJ88396.1"/>
    </source>
</evidence>
<dbReference type="InterPro" id="IPR004358">
    <property type="entry name" value="Sig_transdc_His_kin-like_C"/>
</dbReference>
<evidence type="ECO:0000256" key="8">
    <source>
        <dbReference type="ARBA" id="ARBA00023012"/>
    </source>
</evidence>
<dbReference type="PANTHER" id="PTHR43065">
    <property type="entry name" value="SENSOR HISTIDINE KINASE"/>
    <property type="match status" value="1"/>
</dbReference>